<dbReference type="GO" id="GO:0005739">
    <property type="term" value="C:mitochondrion"/>
    <property type="evidence" value="ECO:0007669"/>
    <property type="project" value="TreeGrafter"/>
</dbReference>
<evidence type="ECO:0000313" key="2">
    <source>
        <dbReference type="EMBL" id="ELV10408.1"/>
    </source>
</evidence>
<dbReference type="GO" id="GO:0032259">
    <property type="term" value="P:methylation"/>
    <property type="evidence" value="ECO:0007669"/>
    <property type="project" value="UniProtKB-KW"/>
</dbReference>
<reference evidence="3" key="1">
    <citation type="submission" date="2012-07" db="EMBL/GenBank/DDBJ databases">
        <title>Genome of the Chinese tree shrew, a rising model animal genetically related to primates.</title>
        <authorList>
            <person name="Zhang G."/>
            <person name="Fan Y."/>
            <person name="Yao Y."/>
            <person name="Huang Z."/>
        </authorList>
    </citation>
    <scope>NUCLEOTIDE SEQUENCE [LARGE SCALE GENOMIC DNA]</scope>
</reference>
<feature type="domain" description="Release factor glutamine methyltransferase N-terminal" evidence="1">
    <location>
        <begin position="43"/>
        <end position="115"/>
    </location>
</feature>
<dbReference type="PANTHER" id="PTHR18895">
    <property type="entry name" value="HEMK METHYLTRANSFERASE"/>
    <property type="match status" value="1"/>
</dbReference>
<protein>
    <submittedName>
        <fullName evidence="2">HemK methyltransferase family member 1</fullName>
    </submittedName>
</protein>
<keyword evidence="2" id="KW-0489">Methyltransferase</keyword>
<dbReference type="InParanoid" id="L8Y1Z2"/>
<sequence length="422" mass="46814">MESWGPMLRALLSGPGRRGGTRGWAFRSGQPHLPLAGLSSATELVNHWTGVFEKRGIPEARESSEYIVAHVLGAKTFQSLRPALRTQPLSPQQLQCIQELSSCRLQRMPVQYILGEWDFKGLSLKMAPPVFIPRPETEELVEWVLEEVVQRPRVEGAQDGPLILEVGCGSGAIALSLLSQLPETLALEMKKLLGASLFRWDLEQGPRGGISWHSASQPSFILGQSRVIAVDKGEAAISLTHENAQRLRLQDRIWMVPLDVTLGPKTGPGCGWGTALPGTWWQVALESFTYQWTNVCCVSPSLSTEGSWTHLLPWGPVDLVVSNPPYVFHQDMEQLAPEIRSYEDVAALDGGEEGMDVIAHILALAPQLLKDSGNIFLEVDPRQPELVSRWLQSRPDLDLQLVAVRRDFCGRPRFLHIRRSGP</sequence>
<dbReference type="Proteomes" id="UP000011518">
    <property type="component" value="Unassembled WGS sequence"/>
</dbReference>
<dbReference type="PANTHER" id="PTHR18895:SF74">
    <property type="entry name" value="MTRF1L RELEASE FACTOR GLUTAMINE METHYLTRANSFERASE"/>
    <property type="match status" value="1"/>
</dbReference>
<dbReference type="STRING" id="246437.L8Y1Z2"/>
<dbReference type="Pfam" id="PF17827">
    <property type="entry name" value="PrmC_N"/>
    <property type="match status" value="1"/>
</dbReference>
<proteinExistence type="predicted"/>
<dbReference type="InterPro" id="IPR040758">
    <property type="entry name" value="PrmC_N"/>
</dbReference>
<dbReference type="Gene3D" id="1.10.8.10">
    <property type="entry name" value="DNA helicase RuvA subunit, C-terminal domain"/>
    <property type="match status" value="1"/>
</dbReference>
<dbReference type="GO" id="GO:0008168">
    <property type="term" value="F:methyltransferase activity"/>
    <property type="evidence" value="ECO:0007669"/>
    <property type="project" value="UniProtKB-KW"/>
</dbReference>
<dbReference type="FunCoup" id="L8Y1Z2">
    <property type="interactions" value="247"/>
</dbReference>
<dbReference type="EMBL" id="KB367803">
    <property type="protein sequence ID" value="ELV10408.1"/>
    <property type="molecule type" value="Genomic_DNA"/>
</dbReference>
<dbReference type="Gene3D" id="3.40.50.150">
    <property type="entry name" value="Vaccinia Virus protein VP39"/>
    <property type="match status" value="1"/>
</dbReference>
<organism evidence="2 3">
    <name type="scientific">Tupaia chinensis</name>
    <name type="common">Chinese tree shrew</name>
    <name type="synonym">Tupaia belangeri chinensis</name>
    <dbReference type="NCBI Taxonomy" id="246437"/>
    <lineage>
        <taxon>Eukaryota</taxon>
        <taxon>Metazoa</taxon>
        <taxon>Chordata</taxon>
        <taxon>Craniata</taxon>
        <taxon>Vertebrata</taxon>
        <taxon>Euteleostomi</taxon>
        <taxon>Mammalia</taxon>
        <taxon>Eutheria</taxon>
        <taxon>Euarchontoglires</taxon>
        <taxon>Scandentia</taxon>
        <taxon>Tupaiidae</taxon>
        <taxon>Tupaia</taxon>
    </lineage>
</organism>
<name>L8Y1Z2_TUPCH</name>
<gene>
    <name evidence="2" type="ORF">TREES_T100010270</name>
</gene>
<dbReference type="AlphaFoldDB" id="L8Y1Z2"/>
<keyword evidence="3" id="KW-1185">Reference proteome</keyword>
<dbReference type="GO" id="GO:0003676">
    <property type="term" value="F:nucleic acid binding"/>
    <property type="evidence" value="ECO:0007669"/>
    <property type="project" value="InterPro"/>
</dbReference>
<dbReference type="InterPro" id="IPR050320">
    <property type="entry name" value="N5-glutamine_MTase"/>
</dbReference>
<accession>L8Y1Z2</accession>
<evidence type="ECO:0000259" key="1">
    <source>
        <dbReference type="Pfam" id="PF17827"/>
    </source>
</evidence>
<dbReference type="InterPro" id="IPR029063">
    <property type="entry name" value="SAM-dependent_MTases_sf"/>
</dbReference>
<dbReference type="SUPFAM" id="SSF53335">
    <property type="entry name" value="S-adenosyl-L-methionine-dependent methyltransferases"/>
    <property type="match status" value="1"/>
</dbReference>
<dbReference type="PROSITE" id="PS00092">
    <property type="entry name" value="N6_MTASE"/>
    <property type="match status" value="1"/>
</dbReference>
<keyword evidence="2" id="KW-0808">Transferase</keyword>
<evidence type="ECO:0000313" key="3">
    <source>
        <dbReference type="Proteomes" id="UP000011518"/>
    </source>
</evidence>
<dbReference type="InterPro" id="IPR002052">
    <property type="entry name" value="DNA_methylase_N6_adenine_CS"/>
</dbReference>
<reference evidence="3" key="2">
    <citation type="journal article" date="2013" name="Nat. Commun.">
        <title>Genome of the Chinese tree shrew.</title>
        <authorList>
            <person name="Fan Y."/>
            <person name="Huang Z.Y."/>
            <person name="Cao C.C."/>
            <person name="Chen C.S."/>
            <person name="Chen Y.X."/>
            <person name="Fan D.D."/>
            <person name="He J."/>
            <person name="Hou H.L."/>
            <person name="Hu L."/>
            <person name="Hu X.T."/>
            <person name="Jiang X.T."/>
            <person name="Lai R."/>
            <person name="Lang Y.S."/>
            <person name="Liang B."/>
            <person name="Liao S.G."/>
            <person name="Mu D."/>
            <person name="Ma Y.Y."/>
            <person name="Niu Y.Y."/>
            <person name="Sun X.Q."/>
            <person name="Xia J.Q."/>
            <person name="Xiao J."/>
            <person name="Xiong Z.Q."/>
            <person name="Xu L."/>
            <person name="Yang L."/>
            <person name="Zhang Y."/>
            <person name="Zhao W."/>
            <person name="Zhao X.D."/>
            <person name="Zheng Y.T."/>
            <person name="Zhou J.M."/>
            <person name="Zhu Y.B."/>
            <person name="Zhang G.J."/>
            <person name="Wang J."/>
            <person name="Yao Y.G."/>
        </authorList>
    </citation>
    <scope>NUCLEOTIDE SEQUENCE [LARGE SCALE GENOMIC DNA]</scope>
</reference>